<evidence type="ECO:0000259" key="8">
    <source>
        <dbReference type="SMART" id="SM00382"/>
    </source>
</evidence>
<dbReference type="Gene3D" id="1.10.10.10">
    <property type="entry name" value="Winged helix-like DNA-binding domain superfamily/Winged helix DNA-binding domain"/>
    <property type="match status" value="1"/>
</dbReference>
<dbReference type="InterPro" id="IPR003959">
    <property type="entry name" value="ATPase_AAA_core"/>
</dbReference>
<reference evidence="9" key="1">
    <citation type="submission" date="2022-04" db="EMBL/GenBank/DDBJ databases">
        <authorList>
            <person name="Xu L."/>
            <person name="Lv Z."/>
        </authorList>
    </citation>
    <scope>NUCLEOTIDE SEQUENCE</scope>
    <source>
        <strain evidence="9">LV_2022a</strain>
    </source>
</reference>
<gene>
    <name evidence="9" type="ORF">MN116_007405</name>
</gene>
<dbReference type="InterPro" id="IPR036390">
    <property type="entry name" value="WH_DNA-bd_sf"/>
</dbReference>
<dbReference type="PIRSF" id="PIRSF001767">
    <property type="entry name" value="Cdc6"/>
    <property type="match status" value="1"/>
</dbReference>
<evidence type="ECO:0000256" key="7">
    <source>
        <dbReference type="PIRNR" id="PIRNR001767"/>
    </source>
</evidence>
<keyword evidence="4" id="KW-0235">DNA replication</keyword>
<dbReference type="Pfam" id="PF22606">
    <property type="entry name" value="Cdc6-ORC-like_ATPase_lid"/>
    <property type="match status" value="1"/>
</dbReference>
<dbReference type="Pfam" id="PF09079">
    <property type="entry name" value="WHD_Cdc6"/>
    <property type="match status" value="1"/>
</dbReference>
<dbReference type="AlphaFoldDB" id="A0AAE2D3G0"/>
<evidence type="ECO:0000256" key="3">
    <source>
        <dbReference type="ARBA" id="ARBA00022618"/>
    </source>
</evidence>
<evidence type="ECO:0000313" key="9">
    <source>
        <dbReference type="EMBL" id="KAK4469901.1"/>
    </source>
</evidence>
<evidence type="ECO:0000256" key="1">
    <source>
        <dbReference type="ARBA" id="ARBA00004123"/>
    </source>
</evidence>
<dbReference type="PANTHER" id="PTHR10763:SF26">
    <property type="entry name" value="CELL DIVISION CONTROL PROTEIN 6 HOMOLOG"/>
    <property type="match status" value="1"/>
</dbReference>
<dbReference type="GO" id="GO:0051301">
    <property type="term" value="P:cell division"/>
    <property type="evidence" value="ECO:0007669"/>
    <property type="project" value="UniProtKB-UniRule"/>
</dbReference>
<sequence length="524" mass="58141">MSRALRSSVRENKSEQVFIPEKQSKTVVCLIPTVSPSSAGTHGRHRVKEKRLNLTNSKKKLKSIRCESSATKDQIDVLEKCNTSLDNHAEAVCDPHVAGCEVSTSANSNAFLFEELSSLIVGRKDEISRLTSLIRLYIDTRKSASLYVSGAPGTGKTAVILGVVQYFKKLGGCDASVINCMQLSSYGDIYGRISIVLGANKGKENNPLTDANSLEYVLNKHSQKRTIILVFDEVDQLSTRSQEMLYRIFEWPSKLACHIIVIGVANSLDLPERLLPRLQSKVYRPVHIVFRPYSQSELAEIVQAHLSKFSNIESCMEPLAIQLCSRKIAASTGDARTALDICRRAIDLAHQEARMKNMSDTFTPSNLSIDSHITPSIQHISKALKESQVDSPLSIKPFNGVNTITTNNSDVPLHHKLLLASCILLKNQKSLRELPFSLLYDTYVLLCKKKQITSLSESELSAVCDLLDSRGFIQLTGPRCSVKATIGTPARLRRIRLRLDDFGVQQALMDDLLLSSVMDIKLEN</sequence>
<comment type="function">
    <text evidence="7">Involved in the initiation of DNA replication. Also participates in checkpoint controls that ensure DNA replication is completed before mitosis is initiated.</text>
</comment>
<dbReference type="InterPro" id="IPR050311">
    <property type="entry name" value="ORC1/CDC6"/>
</dbReference>
<evidence type="ECO:0000256" key="5">
    <source>
        <dbReference type="ARBA" id="ARBA00023242"/>
    </source>
</evidence>
<comment type="subcellular location">
    <subcellularLocation>
        <location evidence="1 7">Nucleus</location>
    </subcellularLocation>
</comment>
<dbReference type="SUPFAM" id="SSF46785">
    <property type="entry name" value="Winged helix' DNA-binding domain"/>
    <property type="match status" value="1"/>
</dbReference>
<protein>
    <recommendedName>
        <fullName evidence="7">Cell division control protein</fullName>
    </recommendedName>
</protein>
<evidence type="ECO:0000313" key="10">
    <source>
        <dbReference type="Proteomes" id="UP001292079"/>
    </source>
</evidence>
<evidence type="ECO:0000256" key="2">
    <source>
        <dbReference type="ARBA" id="ARBA00006184"/>
    </source>
</evidence>
<accession>A0AAE2D3G0</accession>
<keyword evidence="10" id="KW-1185">Reference proteome</keyword>
<comment type="similarity">
    <text evidence="2 7">Belongs to the CDC6/cdc18 family.</text>
</comment>
<dbReference type="CDD" id="cd00009">
    <property type="entry name" value="AAA"/>
    <property type="match status" value="1"/>
</dbReference>
<reference evidence="9" key="2">
    <citation type="journal article" date="2023" name="Infect Dis Poverty">
        <title>Chromosome-scale genome of the human blood fluke Schistosoma mekongi and its implications for public health.</title>
        <authorList>
            <person name="Zhou M."/>
            <person name="Xu L."/>
            <person name="Xu D."/>
            <person name="Chen W."/>
            <person name="Khan J."/>
            <person name="Hu Y."/>
            <person name="Huang H."/>
            <person name="Wei H."/>
            <person name="Zhang Y."/>
            <person name="Chusongsang P."/>
            <person name="Tanasarnprasert K."/>
            <person name="Hu X."/>
            <person name="Limpanont Y."/>
            <person name="Lv Z."/>
        </authorList>
    </citation>
    <scope>NUCLEOTIDE SEQUENCE</scope>
    <source>
        <strain evidence="9">LV_2022a</strain>
    </source>
</reference>
<keyword evidence="3" id="KW-0132">Cell division</keyword>
<dbReference type="GO" id="GO:0033314">
    <property type="term" value="P:mitotic DNA replication checkpoint signaling"/>
    <property type="evidence" value="ECO:0007669"/>
    <property type="project" value="TreeGrafter"/>
</dbReference>
<dbReference type="InterPro" id="IPR003593">
    <property type="entry name" value="AAA+_ATPase"/>
</dbReference>
<dbReference type="SMART" id="SM00382">
    <property type="entry name" value="AAA"/>
    <property type="match status" value="1"/>
</dbReference>
<dbReference type="GO" id="GO:0006270">
    <property type="term" value="P:DNA replication initiation"/>
    <property type="evidence" value="ECO:0007669"/>
    <property type="project" value="UniProtKB-UniRule"/>
</dbReference>
<feature type="domain" description="AAA+ ATPase" evidence="8">
    <location>
        <begin position="142"/>
        <end position="287"/>
    </location>
</feature>
<dbReference type="GO" id="GO:0005524">
    <property type="term" value="F:ATP binding"/>
    <property type="evidence" value="ECO:0007669"/>
    <property type="project" value="InterPro"/>
</dbReference>
<comment type="caution">
    <text evidence="9">The sequence shown here is derived from an EMBL/GenBank/DDBJ whole genome shotgun (WGS) entry which is preliminary data.</text>
</comment>
<dbReference type="InterPro" id="IPR036388">
    <property type="entry name" value="WH-like_DNA-bd_sf"/>
</dbReference>
<evidence type="ECO:0000256" key="6">
    <source>
        <dbReference type="ARBA" id="ARBA00023306"/>
    </source>
</evidence>
<organism evidence="9 10">
    <name type="scientific">Schistosoma mekongi</name>
    <name type="common">Parasitic worm</name>
    <dbReference type="NCBI Taxonomy" id="38744"/>
    <lineage>
        <taxon>Eukaryota</taxon>
        <taxon>Metazoa</taxon>
        <taxon>Spiralia</taxon>
        <taxon>Lophotrochozoa</taxon>
        <taxon>Platyhelminthes</taxon>
        <taxon>Trematoda</taxon>
        <taxon>Digenea</taxon>
        <taxon>Strigeidida</taxon>
        <taxon>Schistosomatoidea</taxon>
        <taxon>Schistosomatidae</taxon>
        <taxon>Schistosoma</taxon>
    </lineage>
</organism>
<dbReference type="InterPro" id="IPR054425">
    <property type="entry name" value="Cdc6_ORC1-like_ATPase_lid"/>
</dbReference>
<dbReference type="Pfam" id="PF00004">
    <property type="entry name" value="AAA"/>
    <property type="match status" value="1"/>
</dbReference>
<dbReference type="Gene3D" id="1.10.8.60">
    <property type="match status" value="1"/>
</dbReference>
<dbReference type="GO" id="GO:0005634">
    <property type="term" value="C:nucleus"/>
    <property type="evidence" value="ECO:0007669"/>
    <property type="project" value="UniProtKB-SubCell"/>
</dbReference>
<proteinExistence type="inferred from homology"/>
<evidence type="ECO:0000256" key="4">
    <source>
        <dbReference type="ARBA" id="ARBA00022705"/>
    </source>
</evidence>
<dbReference type="PANTHER" id="PTHR10763">
    <property type="entry name" value="CELL DIVISION CONTROL PROTEIN 6-RELATED"/>
    <property type="match status" value="1"/>
</dbReference>
<keyword evidence="6" id="KW-0131">Cell cycle</keyword>
<dbReference type="EMBL" id="JALJAT010000005">
    <property type="protein sequence ID" value="KAK4469901.1"/>
    <property type="molecule type" value="Genomic_DNA"/>
</dbReference>
<dbReference type="InterPro" id="IPR015163">
    <property type="entry name" value="Cdc6_C"/>
</dbReference>
<dbReference type="GO" id="GO:0003688">
    <property type="term" value="F:DNA replication origin binding"/>
    <property type="evidence" value="ECO:0007669"/>
    <property type="project" value="TreeGrafter"/>
</dbReference>
<dbReference type="InterPro" id="IPR027417">
    <property type="entry name" value="P-loop_NTPase"/>
</dbReference>
<dbReference type="SUPFAM" id="SSF52540">
    <property type="entry name" value="P-loop containing nucleoside triphosphate hydrolases"/>
    <property type="match status" value="1"/>
</dbReference>
<dbReference type="GO" id="GO:0016887">
    <property type="term" value="F:ATP hydrolysis activity"/>
    <property type="evidence" value="ECO:0007669"/>
    <property type="project" value="InterPro"/>
</dbReference>
<name>A0AAE2D3G0_SCHME</name>
<dbReference type="Gene3D" id="3.40.50.300">
    <property type="entry name" value="P-loop containing nucleotide triphosphate hydrolases"/>
    <property type="match status" value="1"/>
</dbReference>
<dbReference type="Proteomes" id="UP001292079">
    <property type="component" value="Unassembled WGS sequence"/>
</dbReference>
<dbReference type="InterPro" id="IPR016314">
    <property type="entry name" value="Cdc6/18"/>
</dbReference>
<keyword evidence="5 7" id="KW-0539">Nucleus</keyword>